<dbReference type="RefSeq" id="WP_066407013.1">
    <property type="nucleotide sequence ID" value="NZ_CP011390.1"/>
</dbReference>
<dbReference type="InterPro" id="IPR050275">
    <property type="entry name" value="PGM_Phosphatase"/>
</dbReference>
<dbReference type="SMART" id="SM00855">
    <property type="entry name" value="PGAM"/>
    <property type="match status" value="1"/>
</dbReference>
<dbReference type="Pfam" id="PF00300">
    <property type="entry name" value="His_Phos_1"/>
    <property type="match status" value="1"/>
</dbReference>
<dbReference type="Proteomes" id="UP000077177">
    <property type="component" value="Chromosome"/>
</dbReference>
<dbReference type="Gene3D" id="3.40.50.1240">
    <property type="entry name" value="Phosphoglycerate mutase-like"/>
    <property type="match status" value="1"/>
</dbReference>
<dbReference type="GO" id="GO:0009236">
    <property type="term" value="P:cobalamin biosynthetic process"/>
    <property type="evidence" value="ECO:0007669"/>
    <property type="project" value="UniProtKB-UniRule"/>
</dbReference>
<reference evidence="3" key="1">
    <citation type="submission" date="2015-01" db="EMBL/GenBank/DDBJ databases">
        <title>Flavisolibacter sp./LCS9/ whole genome sequencing.</title>
        <authorList>
            <person name="Kim M.K."/>
            <person name="Srinivasan S."/>
            <person name="Lee J.-J."/>
        </authorList>
    </citation>
    <scope>NUCLEOTIDE SEQUENCE [LARGE SCALE GENOMIC DNA]</scope>
    <source>
        <strain evidence="3">LCS9</strain>
    </source>
</reference>
<dbReference type="STRING" id="1492898.SY85_20360"/>
<evidence type="ECO:0000313" key="2">
    <source>
        <dbReference type="EMBL" id="ANE52480.1"/>
    </source>
</evidence>
<dbReference type="InterPro" id="IPR013078">
    <property type="entry name" value="His_Pase_superF_clade-1"/>
</dbReference>
<proteinExistence type="predicted"/>
<dbReference type="SUPFAM" id="SSF53254">
    <property type="entry name" value="Phosphoglycerate mutase-like"/>
    <property type="match status" value="1"/>
</dbReference>
<dbReference type="OrthoDB" id="9782128at2"/>
<name>A0A172TZJ1_9BACT</name>
<dbReference type="NCBIfam" id="TIGR03162">
    <property type="entry name" value="ribazole_cobC"/>
    <property type="match status" value="1"/>
</dbReference>
<dbReference type="KEGG" id="fla:SY85_20360"/>
<dbReference type="GO" id="GO:0043755">
    <property type="term" value="F:alpha-ribazole phosphatase activity"/>
    <property type="evidence" value="ECO:0007669"/>
    <property type="project" value="UniProtKB-UniRule"/>
</dbReference>
<gene>
    <name evidence="2" type="ORF">SY85_20360</name>
</gene>
<reference evidence="2 3" key="2">
    <citation type="journal article" date="2016" name="Int. J. Syst. Evol. Microbiol.">
        <title>Flavisolibacter tropicus sp. nov., isolated from tropical soil.</title>
        <authorList>
            <person name="Lee J.J."/>
            <person name="Kang M.S."/>
            <person name="Kim G.S."/>
            <person name="Lee C.S."/>
            <person name="Lim S."/>
            <person name="Lee J."/>
            <person name="Roh S.H."/>
            <person name="Kang H."/>
            <person name="Ha J.M."/>
            <person name="Bae S."/>
            <person name="Jung H.Y."/>
            <person name="Kim M.K."/>
        </authorList>
    </citation>
    <scope>NUCLEOTIDE SEQUENCE [LARGE SCALE GENOMIC DNA]</scope>
    <source>
        <strain evidence="2 3">LCS9</strain>
    </source>
</reference>
<dbReference type="InterPro" id="IPR029033">
    <property type="entry name" value="His_PPase_superfam"/>
</dbReference>
<dbReference type="AlphaFoldDB" id="A0A172TZJ1"/>
<protein>
    <recommendedName>
        <fullName evidence="1">Alpha-ribazole phosphatase</fullName>
        <ecNumber evidence="1">3.1.3.73</ecNumber>
    </recommendedName>
</protein>
<evidence type="ECO:0000313" key="3">
    <source>
        <dbReference type="Proteomes" id="UP000077177"/>
    </source>
</evidence>
<dbReference type="InterPro" id="IPR017578">
    <property type="entry name" value="Ribazole_CobC"/>
</dbReference>
<keyword evidence="3" id="KW-1185">Reference proteome</keyword>
<sequence length="200" mass="23084">MEIYLIRHTTPQIDKGTCYGQADLDVTDSFDQEAACIKPYLSPLIEKVISSPLQRCSKLAQYLFPSHTIQYDDRIKEIHCGEWELQPWDVIDKQQLDPWMADFINVQIPGGESYVQLYQRVASFFEEVVQKYSSLAIVAHGGVIRSLLAYINEVKLRDSFGQFSFSYGCVIKVHGTNEQFRHTILHNPDRPKEQHRPASY</sequence>
<evidence type="ECO:0000256" key="1">
    <source>
        <dbReference type="NCBIfam" id="TIGR03162"/>
    </source>
</evidence>
<dbReference type="EC" id="3.1.3.73" evidence="1"/>
<accession>A0A172TZJ1</accession>
<dbReference type="CDD" id="cd07067">
    <property type="entry name" value="HP_PGM_like"/>
    <property type="match status" value="1"/>
</dbReference>
<organism evidence="2 3">
    <name type="scientific">Flavisolibacter tropicus</name>
    <dbReference type="NCBI Taxonomy" id="1492898"/>
    <lineage>
        <taxon>Bacteria</taxon>
        <taxon>Pseudomonadati</taxon>
        <taxon>Bacteroidota</taxon>
        <taxon>Chitinophagia</taxon>
        <taxon>Chitinophagales</taxon>
        <taxon>Chitinophagaceae</taxon>
        <taxon>Flavisolibacter</taxon>
    </lineage>
</organism>
<dbReference type="PANTHER" id="PTHR48100">
    <property type="entry name" value="BROAD-SPECIFICITY PHOSPHATASE YOR283W-RELATED"/>
    <property type="match status" value="1"/>
</dbReference>
<dbReference type="EMBL" id="CP011390">
    <property type="protein sequence ID" value="ANE52480.1"/>
    <property type="molecule type" value="Genomic_DNA"/>
</dbReference>